<protein>
    <submittedName>
        <fullName evidence="2">Uncharacterized protein</fullName>
    </submittedName>
</protein>
<accession>A0ABW5WP32</accession>
<keyword evidence="1" id="KW-0472">Membrane</keyword>
<evidence type="ECO:0000256" key="1">
    <source>
        <dbReference type="SAM" id="Phobius"/>
    </source>
</evidence>
<comment type="caution">
    <text evidence="2">The sequence shown here is derived from an EMBL/GenBank/DDBJ whole genome shotgun (WGS) entry which is preliminary data.</text>
</comment>
<name>A0ABW5WP32_9FLAO</name>
<gene>
    <name evidence="2" type="ORF">ACFS5M_12240</name>
</gene>
<evidence type="ECO:0000313" key="3">
    <source>
        <dbReference type="Proteomes" id="UP001597533"/>
    </source>
</evidence>
<sequence>MNETTIFITIIGLLILVATILILKNKHLKEKQTELDIVKTELNTKYEKLLKEVSTIERVAYDKGYEDSERKNKLTVRIDPIEHESGSNWWIVNNKKIEIGFEYSLLYDNLPLDFKPSRHIIKSIKTSEINEENLQKIISGIETIENLKSGTFLVNKSIKNVKSGLLSKFGKKT</sequence>
<keyword evidence="1" id="KW-0812">Transmembrane</keyword>
<dbReference type="EMBL" id="JBHUOV010000010">
    <property type="protein sequence ID" value="MFD2824442.1"/>
    <property type="molecule type" value="Genomic_DNA"/>
</dbReference>
<feature type="transmembrane region" description="Helical" evidence="1">
    <location>
        <begin position="6"/>
        <end position="23"/>
    </location>
</feature>
<organism evidence="2 3">
    <name type="scientific">Lacinutrix iliipiscaria</name>
    <dbReference type="NCBI Taxonomy" id="1230532"/>
    <lineage>
        <taxon>Bacteria</taxon>
        <taxon>Pseudomonadati</taxon>
        <taxon>Bacteroidota</taxon>
        <taxon>Flavobacteriia</taxon>
        <taxon>Flavobacteriales</taxon>
        <taxon>Flavobacteriaceae</taxon>
        <taxon>Lacinutrix</taxon>
    </lineage>
</organism>
<proteinExistence type="predicted"/>
<dbReference type="RefSeq" id="WP_183490411.1">
    <property type="nucleotide sequence ID" value="NZ_JBHUOV010000010.1"/>
</dbReference>
<keyword evidence="1" id="KW-1133">Transmembrane helix</keyword>
<reference evidence="3" key="1">
    <citation type="journal article" date="2019" name="Int. J. Syst. Evol. Microbiol.">
        <title>The Global Catalogue of Microorganisms (GCM) 10K type strain sequencing project: providing services to taxonomists for standard genome sequencing and annotation.</title>
        <authorList>
            <consortium name="The Broad Institute Genomics Platform"/>
            <consortium name="The Broad Institute Genome Sequencing Center for Infectious Disease"/>
            <person name="Wu L."/>
            <person name="Ma J."/>
        </authorList>
    </citation>
    <scope>NUCLEOTIDE SEQUENCE [LARGE SCALE GENOMIC DNA]</scope>
    <source>
        <strain evidence="3">KCTC 32141</strain>
    </source>
</reference>
<evidence type="ECO:0000313" key="2">
    <source>
        <dbReference type="EMBL" id="MFD2824442.1"/>
    </source>
</evidence>
<dbReference type="Proteomes" id="UP001597533">
    <property type="component" value="Unassembled WGS sequence"/>
</dbReference>
<keyword evidence="3" id="KW-1185">Reference proteome</keyword>